<comment type="caution">
    <text evidence="1">The sequence shown here is derived from an EMBL/GenBank/DDBJ whole genome shotgun (WGS) entry which is preliminary data.</text>
</comment>
<organism evidence="1 2">
    <name type="scientific">Kitasatospora putterlickiae</name>
    <dbReference type="NCBI Taxonomy" id="221725"/>
    <lineage>
        <taxon>Bacteria</taxon>
        <taxon>Bacillati</taxon>
        <taxon>Actinomycetota</taxon>
        <taxon>Actinomycetes</taxon>
        <taxon>Kitasatosporales</taxon>
        <taxon>Streptomycetaceae</taxon>
        <taxon>Kitasatospora</taxon>
    </lineage>
</organism>
<dbReference type="Proteomes" id="UP001499863">
    <property type="component" value="Unassembled WGS sequence"/>
</dbReference>
<proteinExistence type="predicted"/>
<name>A0ABP4IPE5_9ACTN</name>
<dbReference type="InterPro" id="IPR023214">
    <property type="entry name" value="HAD_sf"/>
</dbReference>
<accession>A0ABP4IPE5</accession>
<sequence>MLSTQPGVARRVLRREQVESVQARAELLLGPVDAWAVCPHGPHDACDCRPPATGLVTAACRALALPPALVTVVAHGDPLIEAALTAGARAVQVPDSARLPADPCPPCLPCLPSVCRSADGPEQAAHLLLHG</sequence>
<dbReference type="PANTHER" id="PTHR42891:SF1">
    <property type="entry name" value="D-GLYCERO-BETA-D-MANNO-HEPTOSE-1,7-BISPHOSPHATE 7-PHOSPHATASE"/>
    <property type="match status" value="1"/>
</dbReference>
<keyword evidence="2" id="KW-1185">Reference proteome</keyword>
<dbReference type="EMBL" id="BAAAKJ010000126">
    <property type="protein sequence ID" value="GAA1392618.1"/>
    <property type="molecule type" value="Genomic_DNA"/>
</dbReference>
<reference evidence="2" key="1">
    <citation type="journal article" date="2019" name="Int. J. Syst. Evol. Microbiol.">
        <title>The Global Catalogue of Microorganisms (GCM) 10K type strain sequencing project: providing services to taxonomists for standard genome sequencing and annotation.</title>
        <authorList>
            <consortium name="The Broad Institute Genomics Platform"/>
            <consortium name="The Broad Institute Genome Sequencing Center for Infectious Disease"/>
            <person name="Wu L."/>
            <person name="Ma J."/>
        </authorList>
    </citation>
    <scope>NUCLEOTIDE SEQUENCE [LARGE SCALE GENOMIC DNA]</scope>
    <source>
        <strain evidence="2">JCM 12393</strain>
    </source>
</reference>
<dbReference type="RefSeq" id="WP_344333039.1">
    <property type="nucleotide sequence ID" value="NZ_BAAAKJ010000126.1"/>
</dbReference>
<dbReference type="InterPro" id="IPR004446">
    <property type="entry name" value="Heptose_bisP_phosphatase"/>
</dbReference>
<evidence type="ECO:0000313" key="2">
    <source>
        <dbReference type="Proteomes" id="UP001499863"/>
    </source>
</evidence>
<dbReference type="InterPro" id="IPR036412">
    <property type="entry name" value="HAD-like_sf"/>
</dbReference>
<dbReference type="PANTHER" id="PTHR42891">
    <property type="entry name" value="D-GLYCERO-BETA-D-MANNO-HEPTOSE-1,7-BISPHOSPHATE 7-PHOSPHATASE"/>
    <property type="match status" value="1"/>
</dbReference>
<protein>
    <submittedName>
        <fullName evidence="1">Uncharacterized protein</fullName>
    </submittedName>
</protein>
<gene>
    <name evidence="1" type="ORF">GCM10009639_24560</name>
</gene>
<dbReference type="SUPFAM" id="SSF56784">
    <property type="entry name" value="HAD-like"/>
    <property type="match status" value="1"/>
</dbReference>
<evidence type="ECO:0000313" key="1">
    <source>
        <dbReference type="EMBL" id="GAA1392618.1"/>
    </source>
</evidence>
<dbReference type="Gene3D" id="3.40.50.1000">
    <property type="entry name" value="HAD superfamily/HAD-like"/>
    <property type="match status" value="1"/>
</dbReference>